<dbReference type="AlphaFoldDB" id="A0A8H6MVF1"/>
<comment type="caution">
    <text evidence="1">The sequence shown here is derived from an EMBL/GenBank/DDBJ whole genome shotgun (WGS) entry which is preliminary data.</text>
</comment>
<accession>A0A8H6MVF1</accession>
<gene>
    <name evidence="1" type="ORF">CSOJ01_06760</name>
</gene>
<dbReference type="Proteomes" id="UP000652219">
    <property type="component" value="Unassembled WGS sequence"/>
</dbReference>
<name>A0A8H6MVF1_9PEZI</name>
<dbReference type="EMBL" id="WIGN01000097">
    <property type="protein sequence ID" value="KAF6809705.1"/>
    <property type="molecule type" value="Genomic_DNA"/>
</dbReference>
<sequence>MKVNLAAGGGQRRPKAVVGEIAEGLTTTTTVSGSEYPHEMREAFILSYDASLGAVSCHGPGAATPVTFPARHLGRVIKHRGLEGSERVETSRDEEALPKQNTHVVVAVHRSADADADA</sequence>
<keyword evidence="2" id="KW-1185">Reference proteome</keyword>
<evidence type="ECO:0000313" key="2">
    <source>
        <dbReference type="Proteomes" id="UP000652219"/>
    </source>
</evidence>
<proteinExistence type="predicted"/>
<evidence type="ECO:0000313" key="1">
    <source>
        <dbReference type="EMBL" id="KAF6809705.1"/>
    </source>
</evidence>
<organism evidence="1 2">
    <name type="scientific">Colletotrichum sojae</name>
    <dbReference type="NCBI Taxonomy" id="2175907"/>
    <lineage>
        <taxon>Eukaryota</taxon>
        <taxon>Fungi</taxon>
        <taxon>Dikarya</taxon>
        <taxon>Ascomycota</taxon>
        <taxon>Pezizomycotina</taxon>
        <taxon>Sordariomycetes</taxon>
        <taxon>Hypocreomycetidae</taxon>
        <taxon>Glomerellales</taxon>
        <taxon>Glomerellaceae</taxon>
        <taxon>Colletotrichum</taxon>
        <taxon>Colletotrichum orchidearum species complex</taxon>
    </lineage>
</organism>
<protein>
    <submittedName>
        <fullName evidence="1">Uncharacterized protein</fullName>
    </submittedName>
</protein>
<reference evidence="1 2" key="1">
    <citation type="journal article" date="2020" name="Phytopathology">
        <title>Genome Sequence Resources of Colletotrichum truncatum, C. plurivorum, C. musicola, and C. sojae: Four Species Pathogenic to Soybean (Glycine max).</title>
        <authorList>
            <person name="Rogerio F."/>
            <person name="Boufleur T.R."/>
            <person name="Ciampi-Guillardi M."/>
            <person name="Sukno S.A."/>
            <person name="Thon M.R."/>
            <person name="Massola Junior N.S."/>
            <person name="Baroncelli R."/>
        </authorList>
    </citation>
    <scope>NUCLEOTIDE SEQUENCE [LARGE SCALE GENOMIC DNA]</scope>
    <source>
        <strain evidence="1 2">LFN0009</strain>
    </source>
</reference>